<gene>
    <name evidence="13" type="ORF">I3842_11G167900</name>
</gene>
<dbReference type="PANTHER" id="PTHR33021">
    <property type="entry name" value="BLUE COPPER PROTEIN"/>
    <property type="match status" value="1"/>
</dbReference>
<feature type="domain" description="Phytocyanin" evidence="12">
    <location>
        <begin position="42"/>
        <end position="143"/>
    </location>
</feature>
<dbReference type="FunFam" id="2.60.40.420:FF:000010">
    <property type="entry name" value="Early nodulin-like protein 1"/>
    <property type="match status" value="1"/>
</dbReference>
<comment type="caution">
    <text evidence="13">The sequence shown here is derived from an EMBL/GenBank/DDBJ whole genome shotgun (WGS) entry which is preliminary data.</text>
</comment>
<evidence type="ECO:0000259" key="12">
    <source>
        <dbReference type="PROSITE" id="PS51485"/>
    </source>
</evidence>
<keyword evidence="8" id="KW-0449">Lipoprotein</keyword>
<evidence type="ECO:0000256" key="6">
    <source>
        <dbReference type="ARBA" id="ARBA00023157"/>
    </source>
</evidence>
<dbReference type="Proteomes" id="UP000811246">
    <property type="component" value="Chromosome 11"/>
</dbReference>
<dbReference type="AlphaFoldDB" id="A0A922DR69"/>
<sequence>MVSHIYISKGHLIYFRSLMEFQTHFFLYFVLLSCFLSSSLAYNFYVGGRDGWVLYPSESYSHWAERNRFQVNDTLVFKYKKGTDSVLVVNKDDYYNCNTKNPIKKLEEGDSEFQFDRSGPFFFVTGKDQSCEKGQKLIVIVLAVRHYNKNPPPSSPIPIPPKEAPAPGTEAPVSPKASPPAHSSGPALAPTSPSPVSNAPKASPASAPWSYGPAPASPPPTTTSSPAADSPTTPATEPGTPPGRLNSPAAAPSSSAWALTPTTTSVLVIFVTLALNVALSSALGAF</sequence>
<evidence type="ECO:0000256" key="8">
    <source>
        <dbReference type="ARBA" id="ARBA00023288"/>
    </source>
</evidence>
<evidence type="ECO:0000256" key="1">
    <source>
        <dbReference type="ARBA" id="ARBA00004609"/>
    </source>
</evidence>
<feature type="region of interest" description="Disordered" evidence="10">
    <location>
        <begin position="150"/>
        <end position="255"/>
    </location>
</feature>
<dbReference type="InterPro" id="IPR039391">
    <property type="entry name" value="Phytocyanin-like"/>
</dbReference>
<dbReference type="EMBL" id="CM031835">
    <property type="protein sequence ID" value="KAG6689305.1"/>
    <property type="molecule type" value="Genomic_DNA"/>
</dbReference>
<dbReference type="GO" id="GO:0005886">
    <property type="term" value="C:plasma membrane"/>
    <property type="evidence" value="ECO:0007669"/>
    <property type="project" value="UniProtKB-SubCell"/>
</dbReference>
<feature type="compositionally biased region" description="Low complexity" evidence="10">
    <location>
        <begin position="222"/>
        <end position="238"/>
    </location>
</feature>
<keyword evidence="11" id="KW-0812">Transmembrane</keyword>
<reference evidence="13" key="1">
    <citation type="submission" date="2021-01" db="EMBL/GenBank/DDBJ databases">
        <authorList>
            <person name="Lovell J.T."/>
            <person name="Bentley N."/>
            <person name="Bhattarai G."/>
            <person name="Jenkins J.W."/>
            <person name="Sreedasyam A."/>
            <person name="Alarcon Y."/>
            <person name="Bock C."/>
            <person name="Boston L."/>
            <person name="Carlson J."/>
            <person name="Cervantes K."/>
            <person name="Clermont K."/>
            <person name="Krom N."/>
            <person name="Kubenka K."/>
            <person name="Mamidi S."/>
            <person name="Mattison C."/>
            <person name="Monteros M."/>
            <person name="Pisani C."/>
            <person name="Plott C."/>
            <person name="Rajasekar S."/>
            <person name="Rhein H.S."/>
            <person name="Rohla C."/>
            <person name="Song M."/>
            <person name="Hilaire R.S."/>
            <person name="Shu S."/>
            <person name="Wells L."/>
            <person name="Wang X."/>
            <person name="Webber J."/>
            <person name="Heerema R.J."/>
            <person name="Klein P."/>
            <person name="Conner P."/>
            <person name="Grauke L."/>
            <person name="Grimwood J."/>
            <person name="Schmutz J."/>
            <person name="Randall J.J."/>
        </authorList>
    </citation>
    <scope>NUCLEOTIDE SEQUENCE</scope>
    <source>
        <tissue evidence="13">Leaf</tissue>
    </source>
</reference>
<comment type="similarity">
    <text evidence="9">Belongs to the early nodulin-like (ENODL) family.</text>
</comment>
<evidence type="ECO:0000256" key="7">
    <source>
        <dbReference type="ARBA" id="ARBA00023180"/>
    </source>
</evidence>
<comment type="subcellular location">
    <subcellularLocation>
        <location evidence="1">Cell membrane</location>
        <topology evidence="1">Lipid-anchor</topology>
        <topology evidence="1">GPI-anchor</topology>
    </subcellularLocation>
</comment>
<evidence type="ECO:0000313" key="14">
    <source>
        <dbReference type="Proteomes" id="UP000811246"/>
    </source>
</evidence>
<keyword evidence="2" id="KW-1003">Cell membrane</keyword>
<keyword evidence="11" id="KW-1133">Transmembrane helix</keyword>
<keyword evidence="4" id="KW-0732">Signal</keyword>
<proteinExistence type="inferred from homology"/>
<evidence type="ECO:0000256" key="11">
    <source>
        <dbReference type="SAM" id="Phobius"/>
    </source>
</evidence>
<organism evidence="13 14">
    <name type="scientific">Carya illinoinensis</name>
    <name type="common">Pecan</name>
    <dbReference type="NCBI Taxonomy" id="32201"/>
    <lineage>
        <taxon>Eukaryota</taxon>
        <taxon>Viridiplantae</taxon>
        <taxon>Streptophyta</taxon>
        <taxon>Embryophyta</taxon>
        <taxon>Tracheophyta</taxon>
        <taxon>Spermatophyta</taxon>
        <taxon>Magnoliopsida</taxon>
        <taxon>eudicotyledons</taxon>
        <taxon>Gunneridae</taxon>
        <taxon>Pentapetalae</taxon>
        <taxon>rosids</taxon>
        <taxon>fabids</taxon>
        <taxon>Fagales</taxon>
        <taxon>Juglandaceae</taxon>
        <taxon>Carya</taxon>
    </lineage>
</organism>
<evidence type="ECO:0000256" key="5">
    <source>
        <dbReference type="ARBA" id="ARBA00023136"/>
    </source>
</evidence>
<dbReference type="Pfam" id="PF02298">
    <property type="entry name" value="Cu_bind_like"/>
    <property type="match status" value="1"/>
</dbReference>
<protein>
    <recommendedName>
        <fullName evidence="12">Phytocyanin domain-containing protein</fullName>
    </recommendedName>
</protein>
<dbReference type="InterPro" id="IPR041846">
    <property type="entry name" value="ENL_dom"/>
</dbReference>
<accession>A0A922DR69</accession>
<keyword evidence="5 11" id="KW-0472">Membrane</keyword>
<dbReference type="GO" id="GO:0098552">
    <property type="term" value="C:side of membrane"/>
    <property type="evidence" value="ECO:0007669"/>
    <property type="project" value="UniProtKB-KW"/>
</dbReference>
<feature type="compositionally biased region" description="Pro residues" evidence="10">
    <location>
        <begin position="150"/>
        <end position="164"/>
    </location>
</feature>
<evidence type="ECO:0000256" key="10">
    <source>
        <dbReference type="SAM" id="MobiDB-lite"/>
    </source>
</evidence>
<dbReference type="GO" id="GO:0009055">
    <property type="term" value="F:electron transfer activity"/>
    <property type="evidence" value="ECO:0007669"/>
    <property type="project" value="InterPro"/>
</dbReference>
<dbReference type="InterPro" id="IPR003245">
    <property type="entry name" value="Phytocyanin_dom"/>
</dbReference>
<dbReference type="CDD" id="cd11019">
    <property type="entry name" value="OsENODL1_like"/>
    <property type="match status" value="1"/>
</dbReference>
<feature type="transmembrane region" description="Helical" evidence="11">
    <location>
        <begin position="25"/>
        <end position="45"/>
    </location>
</feature>
<keyword evidence="6" id="KW-1015">Disulfide bond</keyword>
<keyword evidence="3" id="KW-0336">GPI-anchor</keyword>
<evidence type="ECO:0000256" key="4">
    <source>
        <dbReference type="ARBA" id="ARBA00022729"/>
    </source>
</evidence>
<evidence type="ECO:0000313" key="13">
    <source>
        <dbReference type="EMBL" id="KAG6689305.1"/>
    </source>
</evidence>
<keyword evidence="7" id="KW-0325">Glycoprotein</keyword>
<feature type="compositionally biased region" description="Low complexity" evidence="10">
    <location>
        <begin position="194"/>
        <end position="214"/>
    </location>
</feature>
<evidence type="ECO:0000256" key="2">
    <source>
        <dbReference type="ARBA" id="ARBA00022475"/>
    </source>
</evidence>
<feature type="transmembrane region" description="Helical" evidence="11">
    <location>
        <begin position="266"/>
        <end position="285"/>
    </location>
</feature>
<dbReference type="PANTHER" id="PTHR33021:SF509">
    <property type="entry name" value="PHYTOCYANIN DOMAIN-CONTAINING PROTEIN"/>
    <property type="match status" value="1"/>
</dbReference>
<evidence type="ECO:0000256" key="9">
    <source>
        <dbReference type="ARBA" id="ARBA00035011"/>
    </source>
</evidence>
<dbReference type="PROSITE" id="PS51485">
    <property type="entry name" value="PHYTOCYANIN"/>
    <property type="match status" value="1"/>
</dbReference>
<name>A0A922DR69_CARIL</name>
<evidence type="ECO:0000256" key="3">
    <source>
        <dbReference type="ARBA" id="ARBA00022622"/>
    </source>
</evidence>